<feature type="compositionally biased region" description="Basic and acidic residues" evidence="1">
    <location>
        <begin position="381"/>
        <end position="394"/>
    </location>
</feature>
<feature type="compositionally biased region" description="Polar residues" evidence="1">
    <location>
        <begin position="185"/>
        <end position="202"/>
    </location>
</feature>
<sequence length="1664" mass="178952">MAHTDTAAGISAESSGILEIKSEGPNHVVDLTSEAATEGPDTNPSTLSTTSTPSSSPPTKNANSDAASIPQTTRSTLVPLGSSSSQGTTPAPQPKRFSAVNITKKFLEKNGPNSSSIPTASPFSSLKSGSSTSKPIAPSTTSHPRLITTKLTANPQLSSSSGPGWSRPSSVTPPVANANATTPNGTTHPIQNSSTKATNSAVSGPPQPPLPGKVIQPQPRTAAASIGLNKNSSAGSSSSKPAWASMRPVSSNTRAPFSDFPTAAEVAQGRTHDTFSKRGVAGRVFKAAEMKETEEASKQARMEEADTFRGVHLDPNAHHWDEMEEDDDNFLDSVIDFGDGRQYNVDTNITPPSPPESKETPARSPSRFSTHDADISNGPVSKEDRFVDDFDRSWPRSGPSSHPSRNSNASDPSVSPHASHSPQESSRVLFNERSNKLEPYNGSARSTQSSAHYRRTHQPDSPNDSRGPRISPTASSSNHNFQLLQKSSNKDGPLPTRRYSNSGTGPFDRHRDGDFSRRDHPIPSSRTAPHLGPGEQRDRGRQQSSMPPPPVPPHALRGKERQLPPHLSQPGSVATPFERRASSRESRYSAHTNQPPGPPSAASSVRHPSQSPALSHRSLAPVSSSPVIDPAALNLSIDELESAKKNLMHDAAARAKHRRQQEEEEREREKERARQKALELEKRFPVQKEPNQDDVCIHILLLFFCSLNQMDTQEATQIIQDAIKAAKSEIPSESASQDQIPPTRHSLQRYPSTRSTSSQTHGTERGLFGRRSSVSSRISTGDAASIVSVAASAESWRRAPPSTSKIDTHVRTQSLASQAPSVLDQVQSLAEDPDAELEIVDYSDLGKFVGDHESEQPSADHAAPLKSKQRPVASDFLDDESPPAADKKPLQTVDKSDDRIWRRGSKSTVVDGSSERPNQEARLDTALVPTPGLLLPMQKDIPTAADVHPTSPPASHPTGQRHQRPSYKEPTMSALDDAMSRIKGALDGMHGEKAAIAEADSVSKKLAPTPVSKAAPPKDSQPSPPRRSQQVIKEPPENFLYTCSEPPQSPKPAWNAFPVKLPKTSAPLEPINRRRLNLFFTGMHFRWDILSFTPHVEGMSRRDFSVNDVLFRKTYVYGQKGKLRYRVSFPNNAASAPMAPRVNIPGHPSRQSTTGAFGRPTGADGVSTWRKRSTLAVEITPTELDTTSRSPPPEPVGAVPPASPGKSQEQSVSSPTNDPMTPSRLRSQPKMPAGSGVAFLRDSKIVEVDSHTKPAVSFFAVNDADASRSEKVEAKSEAKPEATSSKLVNGSSAVDSGSKLSALSPNTITPPVSKFSLPPLVSSKAESKSSEDSPDRMPITPPHPGGTWSRTSLSLPVKDTPVRGPDPEHLKAVWSQPSNKADLHPVNSLEGIADDLTALPFTLLDVKSEDGATPPPTLPSAPSRMSLHDVTRAFQQVPTSSSTSSNGHRPPISPPSTTAPVARPPQGYNYTQPNIITTPNVRPNYQYHPSPMMSHSPAPALYHPMNGSPVPARMGVNGPTPLYSPVWMPLPNPTGQNPNPMMRPPMSSPYPPVMYPSPGPQQMYLPPAMQNVPGQPPQASPHNTLGRGRGNPTMMSPAMQHAGAVPSMPMYSGSPVMMPAHAGRPPIRNDNVHHPTMPQPPLPNPQHYPSVHGPSSFNGVRPSW</sequence>
<feature type="compositionally biased region" description="Basic and acidic residues" evidence="1">
    <location>
        <begin position="885"/>
        <end position="901"/>
    </location>
</feature>
<comment type="caution">
    <text evidence="2">The sequence shown here is derived from an EMBL/GenBank/DDBJ whole genome shotgun (WGS) entry which is preliminary data.</text>
</comment>
<organism evidence="2 3">
    <name type="scientific">Paramarasmius palmivorus</name>
    <dbReference type="NCBI Taxonomy" id="297713"/>
    <lineage>
        <taxon>Eukaryota</taxon>
        <taxon>Fungi</taxon>
        <taxon>Dikarya</taxon>
        <taxon>Basidiomycota</taxon>
        <taxon>Agaricomycotina</taxon>
        <taxon>Agaricomycetes</taxon>
        <taxon>Agaricomycetidae</taxon>
        <taxon>Agaricales</taxon>
        <taxon>Marasmiineae</taxon>
        <taxon>Marasmiaceae</taxon>
        <taxon>Paramarasmius</taxon>
    </lineage>
</organism>
<evidence type="ECO:0000313" key="3">
    <source>
        <dbReference type="Proteomes" id="UP001383192"/>
    </source>
</evidence>
<evidence type="ECO:0000313" key="2">
    <source>
        <dbReference type="EMBL" id="KAK7058291.1"/>
    </source>
</evidence>
<gene>
    <name evidence="2" type="ORF">VNI00_001922</name>
</gene>
<dbReference type="Proteomes" id="UP001383192">
    <property type="component" value="Unassembled WGS sequence"/>
</dbReference>
<keyword evidence="3" id="KW-1185">Reference proteome</keyword>
<feature type="compositionally biased region" description="Basic and acidic residues" evidence="1">
    <location>
        <begin position="507"/>
        <end position="521"/>
    </location>
</feature>
<feature type="region of interest" description="Disordered" evidence="1">
    <location>
        <begin position="1264"/>
        <end position="1363"/>
    </location>
</feature>
<feature type="region of interest" description="Disordered" evidence="1">
    <location>
        <begin position="1001"/>
        <end position="1031"/>
    </location>
</feature>
<feature type="compositionally biased region" description="Polar residues" evidence="1">
    <location>
        <begin position="731"/>
        <end position="740"/>
    </location>
</feature>
<feature type="compositionally biased region" description="Polar residues" evidence="1">
    <location>
        <begin position="1468"/>
        <end position="1480"/>
    </location>
</feature>
<dbReference type="EMBL" id="JAYKXP010000005">
    <property type="protein sequence ID" value="KAK7058291.1"/>
    <property type="molecule type" value="Genomic_DNA"/>
</dbReference>
<feature type="compositionally biased region" description="Low complexity" evidence="1">
    <location>
        <begin position="158"/>
        <end position="184"/>
    </location>
</feature>
<feature type="compositionally biased region" description="Polar residues" evidence="1">
    <location>
        <begin position="1206"/>
        <end position="1226"/>
    </location>
</feature>
<feature type="region of interest" description="Disordered" evidence="1">
    <location>
        <begin position="943"/>
        <end position="971"/>
    </location>
</feature>
<feature type="compositionally biased region" description="Basic and acidic residues" evidence="1">
    <location>
        <begin position="913"/>
        <end position="923"/>
    </location>
</feature>
<feature type="compositionally biased region" description="Polar residues" evidence="1">
    <location>
        <begin position="601"/>
        <end position="613"/>
    </location>
</feature>
<feature type="region of interest" description="Disordered" evidence="1">
    <location>
        <begin position="316"/>
        <end position="626"/>
    </location>
</feature>
<feature type="compositionally biased region" description="Low complexity" evidence="1">
    <location>
        <begin position="40"/>
        <end position="59"/>
    </location>
</feature>
<name>A0AAW0E4W0_9AGAR</name>
<feature type="compositionally biased region" description="Polar residues" evidence="1">
    <location>
        <begin position="1282"/>
        <end position="1310"/>
    </location>
</feature>
<feature type="compositionally biased region" description="Polar residues" evidence="1">
    <location>
        <begin position="1435"/>
        <end position="1447"/>
    </location>
</feature>
<feature type="compositionally biased region" description="Low complexity" evidence="1">
    <location>
        <begin position="232"/>
        <end position="245"/>
    </location>
</feature>
<feature type="compositionally biased region" description="Pro residues" evidence="1">
    <location>
        <begin position="1637"/>
        <end position="1646"/>
    </location>
</feature>
<reference evidence="2 3" key="1">
    <citation type="submission" date="2024-01" db="EMBL/GenBank/DDBJ databases">
        <title>A draft genome for a cacao thread blight-causing isolate of Paramarasmius palmivorus.</title>
        <authorList>
            <person name="Baruah I.K."/>
            <person name="Bukari Y."/>
            <person name="Amoako-Attah I."/>
            <person name="Meinhardt L.W."/>
            <person name="Bailey B.A."/>
            <person name="Cohen S.P."/>
        </authorList>
    </citation>
    <scope>NUCLEOTIDE SEQUENCE [LARGE SCALE GENOMIC DNA]</scope>
    <source>
        <strain evidence="2 3">GH-12</strain>
    </source>
</reference>
<feature type="region of interest" description="Disordered" evidence="1">
    <location>
        <begin position="1435"/>
        <end position="1480"/>
    </location>
</feature>
<feature type="compositionally biased region" description="Basic and acidic residues" evidence="1">
    <location>
        <begin position="1325"/>
        <end position="1335"/>
    </location>
</feature>
<feature type="region of interest" description="Disordered" evidence="1">
    <location>
        <begin position="1138"/>
        <end position="1235"/>
    </location>
</feature>
<feature type="compositionally biased region" description="Low complexity" evidence="1">
    <location>
        <begin position="114"/>
        <end position="133"/>
    </location>
</feature>
<proteinExistence type="predicted"/>
<feature type="region of interest" description="Disordered" evidence="1">
    <location>
        <begin position="1"/>
        <end position="257"/>
    </location>
</feature>
<feature type="compositionally biased region" description="Polar residues" evidence="1">
    <location>
        <begin position="749"/>
        <end position="761"/>
    </location>
</feature>
<evidence type="ECO:0000256" key="1">
    <source>
        <dbReference type="SAM" id="MobiDB-lite"/>
    </source>
</evidence>
<feature type="region of interest" description="Disordered" evidence="1">
    <location>
        <begin position="291"/>
        <end position="310"/>
    </location>
</feature>
<feature type="region of interest" description="Disordered" evidence="1">
    <location>
        <begin position="848"/>
        <end position="926"/>
    </location>
</feature>
<feature type="compositionally biased region" description="Basic and acidic residues" evidence="1">
    <location>
        <begin position="577"/>
        <end position="588"/>
    </location>
</feature>
<feature type="region of interest" description="Disordered" evidence="1">
    <location>
        <begin position="1572"/>
        <end position="1595"/>
    </location>
</feature>
<feature type="compositionally biased region" description="Polar residues" evidence="1">
    <location>
        <begin position="60"/>
        <end position="90"/>
    </location>
</feature>
<feature type="compositionally biased region" description="Polar residues" evidence="1">
    <location>
        <begin position="398"/>
        <end position="428"/>
    </location>
</feature>
<feature type="compositionally biased region" description="Basic and acidic residues" evidence="1">
    <location>
        <begin position="1265"/>
        <end position="1280"/>
    </location>
</feature>
<feature type="region of interest" description="Disordered" evidence="1">
    <location>
        <begin position="729"/>
        <end position="774"/>
    </location>
</feature>
<accession>A0AAW0E4W0</accession>
<feature type="region of interest" description="Disordered" evidence="1">
    <location>
        <begin position="1629"/>
        <end position="1664"/>
    </location>
</feature>
<feature type="region of interest" description="Disordered" evidence="1">
    <location>
        <begin position="646"/>
        <end position="673"/>
    </location>
</feature>
<feature type="compositionally biased region" description="Polar residues" evidence="1">
    <location>
        <begin position="138"/>
        <end position="157"/>
    </location>
</feature>
<feature type="compositionally biased region" description="Polar residues" evidence="1">
    <location>
        <begin position="472"/>
        <end position="487"/>
    </location>
</feature>
<feature type="region of interest" description="Disordered" evidence="1">
    <location>
        <begin position="1407"/>
        <end position="1426"/>
    </location>
</feature>
<protein>
    <submittedName>
        <fullName evidence="2">Uncharacterized protein</fullName>
    </submittedName>
</protein>